<accession>A0A3P7KY67</accession>
<dbReference type="AlphaFoldDB" id="A0A3P7KY67"/>
<dbReference type="EMBL" id="UYYB01023507">
    <property type="protein sequence ID" value="VDM72068.1"/>
    <property type="molecule type" value="Genomic_DNA"/>
</dbReference>
<organism evidence="1 2">
    <name type="scientific">Strongylus vulgaris</name>
    <name type="common">Blood worm</name>
    <dbReference type="NCBI Taxonomy" id="40348"/>
    <lineage>
        <taxon>Eukaryota</taxon>
        <taxon>Metazoa</taxon>
        <taxon>Ecdysozoa</taxon>
        <taxon>Nematoda</taxon>
        <taxon>Chromadorea</taxon>
        <taxon>Rhabditida</taxon>
        <taxon>Rhabditina</taxon>
        <taxon>Rhabditomorpha</taxon>
        <taxon>Strongyloidea</taxon>
        <taxon>Strongylidae</taxon>
        <taxon>Strongylus</taxon>
    </lineage>
</organism>
<name>A0A3P7KY67_STRVU</name>
<sequence>MDCDTGCMKLGLAVGISCRQPPQLLARFTVRWGVAGQSRFENSASAQAAASCMQDIS</sequence>
<reference evidence="1 2" key="1">
    <citation type="submission" date="2018-11" db="EMBL/GenBank/DDBJ databases">
        <authorList>
            <consortium name="Pathogen Informatics"/>
        </authorList>
    </citation>
    <scope>NUCLEOTIDE SEQUENCE [LARGE SCALE GENOMIC DNA]</scope>
</reference>
<protein>
    <submittedName>
        <fullName evidence="1">Uncharacterized protein</fullName>
    </submittedName>
</protein>
<dbReference type="Proteomes" id="UP000270094">
    <property type="component" value="Unassembled WGS sequence"/>
</dbReference>
<evidence type="ECO:0000313" key="1">
    <source>
        <dbReference type="EMBL" id="VDM72068.1"/>
    </source>
</evidence>
<evidence type="ECO:0000313" key="2">
    <source>
        <dbReference type="Proteomes" id="UP000270094"/>
    </source>
</evidence>
<keyword evidence="2" id="KW-1185">Reference proteome</keyword>
<proteinExistence type="predicted"/>
<gene>
    <name evidence="1" type="ORF">SVUK_LOCUS7066</name>
</gene>